<dbReference type="InterPro" id="IPR007267">
    <property type="entry name" value="GtrA_DPMS_TM"/>
</dbReference>
<gene>
    <name evidence="8" type="ORF">EYE40_00155</name>
</gene>
<feature type="transmembrane region" description="Helical" evidence="6">
    <location>
        <begin position="114"/>
        <end position="135"/>
    </location>
</feature>
<protein>
    <submittedName>
        <fullName evidence="8">GtrA family protein</fullName>
    </submittedName>
</protein>
<dbReference type="GO" id="GO:0005886">
    <property type="term" value="C:plasma membrane"/>
    <property type="evidence" value="ECO:0007669"/>
    <property type="project" value="TreeGrafter"/>
</dbReference>
<evidence type="ECO:0000256" key="6">
    <source>
        <dbReference type="SAM" id="Phobius"/>
    </source>
</evidence>
<feature type="transmembrane region" description="Helical" evidence="6">
    <location>
        <begin position="82"/>
        <end position="102"/>
    </location>
</feature>
<sequence>MRALLAQLTRFGLVGLVGLVIDVSVFNALVLTVLSADTLHEGPLVAKIISTSLAIVANWLGNRHWTFASVGRRHWLREGIEFAVVSVGGMLISLGCLWVSHYALGFTSVLADNIATNVIGLGLGTAFRFTLYRLWVFSALRGSERVSVRPIGWSRPAGSTAPAADVQQQG</sequence>
<evidence type="ECO:0000256" key="2">
    <source>
        <dbReference type="ARBA" id="ARBA00009399"/>
    </source>
</evidence>
<keyword evidence="5 6" id="KW-0472">Membrane</keyword>
<keyword evidence="4 6" id="KW-1133">Transmembrane helix</keyword>
<dbReference type="InterPro" id="IPR051401">
    <property type="entry name" value="GtrA_CellWall_Glycosyl"/>
</dbReference>
<keyword evidence="3 6" id="KW-0812">Transmembrane</keyword>
<dbReference type="RefSeq" id="WP_130980044.1">
    <property type="nucleotide sequence ID" value="NZ_SISG01000001.1"/>
</dbReference>
<feature type="transmembrane region" description="Helical" evidence="6">
    <location>
        <begin position="12"/>
        <end position="36"/>
    </location>
</feature>
<evidence type="ECO:0000256" key="4">
    <source>
        <dbReference type="ARBA" id="ARBA00022989"/>
    </source>
</evidence>
<organism evidence="8 9">
    <name type="scientific">Glaciihabitans arcticus</name>
    <dbReference type="NCBI Taxonomy" id="2668039"/>
    <lineage>
        <taxon>Bacteria</taxon>
        <taxon>Bacillati</taxon>
        <taxon>Actinomycetota</taxon>
        <taxon>Actinomycetes</taxon>
        <taxon>Micrococcales</taxon>
        <taxon>Microbacteriaceae</taxon>
        <taxon>Glaciihabitans</taxon>
    </lineage>
</organism>
<evidence type="ECO:0000256" key="1">
    <source>
        <dbReference type="ARBA" id="ARBA00004141"/>
    </source>
</evidence>
<evidence type="ECO:0000313" key="8">
    <source>
        <dbReference type="EMBL" id="TBN55933.1"/>
    </source>
</evidence>
<dbReference type="EMBL" id="SISG01000001">
    <property type="protein sequence ID" value="TBN55933.1"/>
    <property type="molecule type" value="Genomic_DNA"/>
</dbReference>
<evidence type="ECO:0000313" key="9">
    <source>
        <dbReference type="Proteomes" id="UP000294194"/>
    </source>
</evidence>
<dbReference type="Proteomes" id="UP000294194">
    <property type="component" value="Unassembled WGS sequence"/>
</dbReference>
<dbReference type="PANTHER" id="PTHR38459">
    <property type="entry name" value="PROPHAGE BACTOPRENOL-LINKED GLUCOSE TRANSLOCASE HOMOLOG"/>
    <property type="match status" value="1"/>
</dbReference>
<feature type="transmembrane region" description="Helical" evidence="6">
    <location>
        <begin position="42"/>
        <end position="61"/>
    </location>
</feature>
<dbReference type="GO" id="GO:0000271">
    <property type="term" value="P:polysaccharide biosynthetic process"/>
    <property type="evidence" value="ECO:0007669"/>
    <property type="project" value="InterPro"/>
</dbReference>
<comment type="similarity">
    <text evidence="2">Belongs to the GtrA family.</text>
</comment>
<keyword evidence="9" id="KW-1185">Reference proteome</keyword>
<dbReference type="PANTHER" id="PTHR38459:SF1">
    <property type="entry name" value="PROPHAGE BACTOPRENOL-LINKED GLUCOSE TRANSLOCASE HOMOLOG"/>
    <property type="match status" value="1"/>
</dbReference>
<evidence type="ECO:0000256" key="5">
    <source>
        <dbReference type="ARBA" id="ARBA00023136"/>
    </source>
</evidence>
<dbReference type="Pfam" id="PF04138">
    <property type="entry name" value="GtrA_DPMS_TM"/>
    <property type="match status" value="1"/>
</dbReference>
<comment type="caution">
    <text evidence="8">The sequence shown here is derived from an EMBL/GenBank/DDBJ whole genome shotgun (WGS) entry which is preliminary data.</text>
</comment>
<evidence type="ECO:0000259" key="7">
    <source>
        <dbReference type="Pfam" id="PF04138"/>
    </source>
</evidence>
<feature type="domain" description="GtrA/DPMS transmembrane" evidence="7">
    <location>
        <begin position="10"/>
        <end position="137"/>
    </location>
</feature>
<accession>A0A4Q9GTQ4</accession>
<dbReference type="AlphaFoldDB" id="A0A4Q9GTQ4"/>
<name>A0A4Q9GTQ4_9MICO</name>
<reference evidence="9" key="1">
    <citation type="submission" date="2019-02" db="EMBL/GenBank/DDBJ databases">
        <title>Glaciihabitans arcticus sp. nov., a psychrotolerant bacterium isolated from polar soil.</title>
        <authorList>
            <person name="Dahal R.H."/>
        </authorList>
    </citation>
    <scope>NUCLEOTIDE SEQUENCE [LARGE SCALE GENOMIC DNA]</scope>
    <source>
        <strain evidence="9">RP-3-7</strain>
    </source>
</reference>
<comment type="subcellular location">
    <subcellularLocation>
        <location evidence="1">Membrane</location>
        <topology evidence="1">Multi-pass membrane protein</topology>
    </subcellularLocation>
</comment>
<proteinExistence type="inferred from homology"/>
<evidence type="ECO:0000256" key="3">
    <source>
        <dbReference type="ARBA" id="ARBA00022692"/>
    </source>
</evidence>